<dbReference type="PANTHER" id="PTHR21220">
    <property type="entry name" value="DNA-DEPENDENT METALLOPROTEASE SPRTN"/>
    <property type="match status" value="1"/>
</dbReference>
<gene>
    <name evidence="5" type="primary">LOC121398105</name>
</gene>
<sequence length="145" mass="17407">MELDIFVHVNRVPYKDVMYFLYMTTEQVILGLFLPLQTLLHEMIHYYQRINGTRILDHGPEFQYHMERINRESGADVTIDHDFYDEYESLKRHSWRCNGPCAQVVRRVMDRTPYSKGHKRECGGEFIKIQEPDDSPPNKRMRLDQ</sequence>
<keyword evidence="2" id="KW-0539">Nucleus</keyword>
<dbReference type="SMART" id="SM00731">
    <property type="entry name" value="SprT"/>
    <property type="match status" value="1"/>
</dbReference>
<protein>
    <submittedName>
        <fullName evidence="5">DNA-dependent metalloprotease SPRTN-like</fullName>
    </submittedName>
</protein>
<evidence type="ECO:0000256" key="2">
    <source>
        <dbReference type="ARBA" id="ARBA00023242"/>
    </source>
</evidence>
<dbReference type="InterPro" id="IPR055220">
    <property type="entry name" value="SPRTN_ZBD"/>
</dbReference>
<dbReference type="InterPro" id="IPR044245">
    <property type="entry name" value="Spartan"/>
</dbReference>
<dbReference type="GO" id="GO:0004222">
    <property type="term" value="F:metalloendopeptidase activity"/>
    <property type="evidence" value="ECO:0007669"/>
    <property type="project" value="InterPro"/>
</dbReference>
<dbReference type="Pfam" id="PF10263">
    <property type="entry name" value="SprT-like"/>
    <property type="match status" value="1"/>
</dbReference>
<accession>A0A8J1LSQ6</accession>
<dbReference type="GeneID" id="121398105"/>
<dbReference type="AlphaFoldDB" id="A0A8J1LSQ6"/>
<dbReference type="RefSeq" id="XP_041432598.1">
    <property type="nucleotide sequence ID" value="XM_041576664.1"/>
</dbReference>
<evidence type="ECO:0000259" key="3">
    <source>
        <dbReference type="SMART" id="SM00731"/>
    </source>
</evidence>
<dbReference type="OrthoDB" id="5236983at2759"/>
<name>A0A8J1LSQ6_XENLA</name>
<dbReference type="KEGG" id="xla:121398105"/>
<dbReference type="GO" id="GO:0005634">
    <property type="term" value="C:nucleus"/>
    <property type="evidence" value="ECO:0000318"/>
    <property type="project" value="GO_Central"/>
</dbReference>
<keyword evidence="4" id="KW-1185">Reference proteome</keyword>
<dbReference type="InterPro" id="IPR006640">
    <property type="entry name" value="SprT-like_domain"/>
</dbReference>
<dbReference type="GO" id="GO:0031593">
    <property type="term" value="F:polyubiquitin modification-dependent protein binding"/>
    <property type="evidence" value="ECO:0000318"/>
    <property type="project" value="GO_Central"/>
</dbReference>
<dbReference type="GO" id="GO:0003697">
    <property type="term" value="F:single-stranded DNA binding"/>
    <property type="evidence" value="ECO:0007669"/>
    <property type="project" value="InterPro"/>
</dbReference>
<proteinExistence type="predicted"/>
<dbReference type="Proteomes" id="UP000186698">
    <property type="component" value="Chromosome 9_10L"/>
</dbReference>
<dbReference type="GO" id="GO:0006974">
    <property type="term" value="P:DNA damage response"/>
    <property type="evidence" value="ECO:0000318"/>
    <property type="project" value="GO_Central"/>
</dbReference>
<dbReference type="PANTHER" id="PTHR21220:SF6">
    <property type="entry name" value="SPRT-LIKE DOMAIN-CONTAINING PROTEIN SPARTAN ISOFORM X1"/>
    <property type="match status" value="1"/>
</dbReference>
<organism evidence="4 5">
    <name type="scientific">Xenopus laevis</name>
    <name type="common">African clawed frog</name>
    <dbReference type="NCBI Taxonomy" id="8355"/>
    <lineage>
        <taxon>Eukaryota</taxon>
        <taxon>Metazoa</taxon>
        <taxon>Chordata</taxon>
        <taxon>Craniata</taxon>
        <taxon>Vertebrata</taxon>
        <taxon>Euteleostomi</taxon>
        <taxon>Amphibia</taxon>
        <taxon>Batrachia</taxon>
        <taxon>Anura</taxon>
        <taxon>Pipoidea</taxon>
        <taxon>Pipidae</taxon>
        <taxon>Xenopodinae</taxon>
        <taxon>Xenopus</taxon>
        <taxon>Xenopus</taxon>
    </lineage>
</organism>
<reference evidence="5" key="1">
    <citation type="submission" date="2025-08" db="UniProtKB">
        <authorList>
            <consortium name="RefSeq"/>
        </authorList>
    </citation>
    <scope>IDENTIFICATION</scope>
    <source>
        <strain evidence="5">J_2021</strain>
        <tissue evidence="5">Erythrocytes</tissue>
    </source>
</reference>
<dbReference type="Pfam" id="PF22934">
    <property type="entry name" value="SPRTN_ZBD"/>
    <property type="match status" value="1"/>
</dbReference>
<evidence type="ECO:0000313" key="5">
    <source>
        <dbReference type="RefSeq" id="XP_041432598.1"/>
    </source>
</evidence>
<evidence type="ECO:0000256" key="1">
    <source>
        <dbReference type="ARBA" id="ARBA00004123"/>
    </source>
</evidence>
<evidence type="ECO:0000313" key="4">
    <source>
        <dbReference type="Proteomes" id="UP000186698"/>
    </source>
</evidence>
<feature type="domain" description="SprT-like" evidence="3">
    <location>
        <begin position="1"/>
        <end position="129"/>
    </location>
</feature>
<comment type="subcellular location">
    <subcellularLocation>
        <location evidence="1">Nucleus</location>
    </subcellularLocation>
</comment>